<organism evidence="1">
    <name type="scientific">marine sediment metagenome</name>
    <dbReference type="NCBI Taxonomy" id="412755"/>
    <lineage>
        <taxon>unclassified sequences</taxon>
        <taxon>metagenomes</taxon>
        <taxon>ecological metagenomes</taxon>
    </lineage>
</organism>
<feature type="non-terminal residue" evidence="1">
    <location>
        <position position="1"/>
    </location>
</feature>
<protein>
    <submittedName>
        <fullName evidence="1">Uncharacterized protein</fullName>
    </submittedName>
</protein>
<gene>
    <name evidence="1" type="ORF">LCGC14_2654400</name>
</gene>
<evidence type="ECO:0000313" key="1">
    <source>
        <dbReference type="EMBL" id="KKK97272.1"/>
    </source>
</evidence>
<comment type="caution">
    <text evidence="1">The sequence shown here is derived from an EMBL/GenBank/DDBJ whole genome shotgun (WGS) entry which is preliminary data.</text>
</comment>
<dbReference type="AlphaFoldDB" id="A0A0F8ZTR4"/>
<accession>A0A0F8ZTR4</accession>
<dbReference type="EMBL" id="LAZR01046122">
    <property type="protein sequence ID" value="KKK97272.1"/>
    <property type="molecule type" value="Genomic_DNA"/>
</dbReference>
<name>A0A0F8ZTR4_9ZZZZ</name>
<sequence>MGADWFQYRIDGGYSGEAMETLYKHVGLWICHTIGFDHDKMAHYRALGVEPWFYGPMIYERRGNSSCGSNTFTDLDLLTCRGVGWVAWKYKCGYCQWEFDAIFHDKKKIWKRRQAGDKDWWEAMNVSYGRNEYNGSGLLIFRGTKEMTGSTGPVATIRLKGHRRGFQDYEYFWLLAKAGKGKAADELVDGIVHAEPFGAASVKNVEIWKNNPEAWDEVRIQAGRMLHKMAKE</sequence>
<proteinExistence type="predicted"/>
<reference evidence="1" key="1">
    <citation type="journal article" date="2015" name="Nature">
        <title>Complex archaea that bridge the gap between prokaryotes and eukaryotes.</title>
        <authorList>
            <person name="Spang A."/>
            <person name="Saw J.H."/>
            <person name="Jorgensen S.L."/>
            <person name="Zaremba-Niedzwiedzka K."/>
            <person name="Martijn J."/>
            <person name="Lind A.E."/>
            <person name="van Eijk R."/>
            <person name="Schleper C."/>
            <person name="Guy L."/>
            <person name="Ettema T.J."/>
        </authorList>
    </citation>
    <scope>NUCLEOTIDE SEQUENCE</scope>
</reference>